<dbReference type="RefSeq" id="WP_052020633.1">
    <property type="nucleotide sequence ID" value="NZ_BAVZ01000023.1"/>
</dbReference>
<keyword evidence="3" id="KW-0813">Transport</keyword>
<dbReference type="Pfam" id="PF07885">
    <property type="entry name" value="Ion_trans_2"/>
    <property type="match status" value="1"/>
</dbReference>
<dbReference type="SUPFAM" id="SSF81324">
    <property type="entry name" value="Voltage-gated potassium channels"/>
    <property type="match status" value="1"/>
</dbReference>
<keyword evidence="1" id="KW-0812">Transmembrane</keyword>
<reference evidence="3 4" key="1">
    <citation type="journal article" date="2014" name="Genome Announc.">
        <title>Draft Genome Sequence of Paenibacillus pini JCM 16418T, Isolated from the Rhizosphere of Pine Tree.</title>
        <authorList>
            <person name="Yuki M."/>
            <person name="Oshima K."/>
            <person name="Suda W."/>
            <person name="Oshida Y."/>
            <person name="Kitamura K."/>
            <person name="Iida Y."/>
            <person name="Hattori M."/>
            <person name="Ohkuma M."/>
        </authorList>
    </citation>
    <scope>NUCLEOTIDE SEQUENCE [LARGE SCALE GENOMIC DNA]</scope>
    <source>
        <strain evidence="3 4">JCM 16418</strain>
    </source>
</reference>
<comment type="caution">
    <text evidence="3">The sequence shown here is derived from an EMBL/GenBank/DDBJ whole genome shotgun (WGS) entry which is preliminary data.</text>
</comment>
<dbReference type="EMBL" id="BAVZ01000023">
    <property type="protein sequence ID" value="GAF10425.1"/>
    <property type="molecule type" value="Genomic_DNA"/>
</dbReference>
<dbReference type="Gene3D" id="1.10.287.70">
    <property type="match status" value="1"/>
</dbReference>
<dbReference type="Proteomes" id="UP000019364">
    <property type="component" value="Unassembled WGS sequence"/>
</dbReference>
<protein>
    <submittedName>
        <fullName evidence="3">Potassium channel protein</fullName>
    </submittedName>
</protein>
<keyword evidence="3" id="KW-0406">Ion transport</keyword>
<gene>
    <name evidence="3" type="ORF">JCM16418_4628</name>
</gene>
<dbReference type="GO" id="GO:0034220">
    <property type="term" value="P:monoatomic ion transmembrane transport"/>
    <property type="evidence" value="ECO:0007669"/>
    <property type="project" value="UniProtKB-KW"/>
</dbReference>
<evidence type="ECO:0000313" key="3">
    <source>
        <dbReference type="EMBL" id="GAF10425.1"/>
    </source>
</evidence>
<evidence type="ECO:0000259" key="2">
    <source>
        <dbReference type="Pfam" id="PF07885"/>
    </source>
</evidence>
<keyword evidence="1" id="KW-1133">Transmembrane helix</keyword>
<dbReference type="AlphaFoldDB" id="W7YHN1"/>
<feature type="transmembrane region" description="Helical" evidence="1">
    <location>
        <begin position="81"/>
        <end position="103"/>
    </location>
</feature>
<accession>W7YHN1</accession>
<dbReference type="InterPro" id="IPR013099">
    <property type="entry name" value="K_chnl_dom"/>
</dbReference>
<evidence type="ECO:0000313" key="4">
    <source>
        <dbReference type="Proteomes" id="UP000019364"/>
    </source>
</evidence>
<feature type="transmembrane region" description="Helical" evidence="1">
    <location>
        <begin position="24"/>
        <end position="43"/>
    </location>
</feature>
<evidence type="ECO:0000256" key="1">
    <source>
        <dbReference type="SAM" id="Phobius"/>
    </source>
</evidence>
<sequence length="126" mass="14322">MISFLLTLKRLLSGLFHAFKLKNFQVLFVLIILMLVSGVLFYTKEEGLSIIDALYFCIATLSTVGHPSFEPQTNLGKIFTMVYIIVGTGLFLGLMGYIAYAIIKSNEKEEETESSLQSRFRKRKQK</sequence>
<dbReference type="eggNOG" id="COG1226">
    <property type="taxonomic scope" value="Bacteria"/>
</dbReference>
<keyword evidence="4" id="KW-1185">Reference proteome</keyword>
<keyword evidence="1" id="KW-0472">Membrane</keyword>
<name>W7YHN1_9BACL</name>
<organism evidence="3 4">
    <name type="scientific">Paenibacillus pini JCM 16418</name>
    <dbReference type="NCBI Taxonomy" id="1236976"/>
    <lineage>
        <taxon>Bacteria</taxon>
        <taxon>Bacillati</taxon>
        <taxon>Bacillota</taxon>
        <taxon>Bacilli</taxon>
        <taxon>Bacillales</taxon>
        <taxon>Paenibacillaceae</taxon>
        <taxon>Paenibacillus</taxon>
    </lineage>
</organism>
<feature type="transmembrane region" description="Helical" evidence="1">
    <location>
        <begin position="50"/>
        <end position="69"/>
    </location>
</feature>
<keyword evidence="3" id="KW-0407">Ion channel</keyword>
<proteinExistence type="predicted"/>
<feature type="domain" description="Potassium channel" evidence="2">
    <location>
        <begin position="30"/>
        <end position="102"/>
    </location>
</feature>
<dbReference type="STRING" id="1236976.JCM16418_4628"/>
<dbReference type="OrthoDB" id="9785285at2"/>